<dbReference type="AlphaFoldDB" id="A0A2S5A9Q7"/>
<dbReference type="Proteomes" id="UP000236893">
    <property type="component" value="Unassembled WGS sequence"/>
</dbReference>
<evidence type="ECO:0000313" key="9">
    <source>
        <dbReference type="Proteomes" id="UP000236893"/>
    </source>
</evidence>
<evidence type="ECO:0000313" key="8">
    <source>
        <dbReference type="EMBL" id="POY39331.1"/>
    </source>
</evidence>
<dbReference type="GO" id="GO:0005829">
    <property type="term" value="C:cytosol"/>
    <property type="evidence" value="ECO:0007669"/>
    <property type="project" value="TreeGrafter"/>
</dbReference>
<evidence type="ECO:0000256" key="6">
    <source>
        <dbReference type="ARBA" id="ARBA00023141"/>
    </source>
</evidence>
<keyword evidence="9" id="KW-1185">Reference proteome</keyword>
<keyword evidence="7" id="KW-0479">Metal-binding</keyword>
<keyword evidence="1 7" id="KW-0028">Amino-acid biosynthesis</keyword>
<dbReference type="GO" id="GO:0009423">
    <property type="term" value="P:chorismate biosynthetic process"/>
    <property type="evidence" value="ECO:0007669"/>
    <property type="project" value="UniProtKB-UniRule"/>
</dbReference>
<dbReference type="UniPathway" id="UPA00053">
    <property type="reaction ID" value="UER00088"/>
</dbReference>
<comment type="function">
    <text evidence="7">Catalyzes the specific phosphorylation of the 3-hydroxyl group of shikimic acid using ATP as a cosubstrate.</text>
</comment>
<evidence type="ECO:0000256" key="1">
    <source>
        <dbReference type="ARBA" id="ARBA00022605"/>
    </source>
</evidence>
<evidence type="ECO:0000256" key="7">
    <source>
        <dbReference type="HAMAP-Rule" id="MF_00109"/>
    </source>
</evidence>
<comment type="catalytic activity">
    <reaction evidence="7">
        <text>shikimate + ATP = 3-phosphoshikimate + ADP + H(+)</text>
        <dbReference type="Rhea" id="RHEA:13121"/>
        <dbReference type="ChEBI" id="CHEBI:15378"/>
        <dbReference type="ChEBI" id="CHEBI:30616"/>
        <dbReference type="ChEBI" id="CHEBI:36208"/>
        <dbReference type="ChEBI" id="CHEBI:145989"/>
        <dbReference type="ChEBI" id="CHEBI:456216"/>
        <dbReference type="EC" id="2.7.1.71"/>
    </reaction>
</comment>
<dbReference type="GO" id="GO:0008652">
    <property type="term" value="P:amino acid biosynthetic process"/>
    <property type="evidence" value="ECO:0007669"/>
    <property type="project" value="UniProtKB-KW"/>
</dbReference>
<dbReference type="EMBL" id="PQVF01000001">
    <property type="protein sequence ID" value="POY39331.1"/>
    <property type="molecule type" value="Genomic_DNA"/>
</dbReference>
<gene>
    <name evidence="7" type="primary">aroK</name>
    <name evidence="8" type="ORF">C3K47_02195</name>
</gene>
<dbReference type="GO" id="GO:0009073">
    <property type="term" value="P:aromatic amino acid family biosynthetic process"/>
    <property type="evidence" value="ECO:0007669"/>
    <property type="project" value="UniProtKB-KW"/>
</dbReference>
<keyword evidence="3 7" id="KW-0547">Nucleotide-binding</keyword>
<sequence length="168" mass="18923">MKVFLIGFMGAGKTTFGKRLAKRIDVPFFDLDHLIEAFTGGSVADYFAKYGEEKFRELEKQVLQTQELPDNFVLSTGGGAPCFHDNMQWMNANGKTIYLQLAPKAIAGRLENAKEERPLIKGLKGEELVSFIEERLAARESFYKQAQFIVDGLSVNPDAVVELLTRQW</sequence>
<dbReference type="HAMAP" id="MF_00109">
    <property type="entry name" value="Shikimate_kinase"/>
    <property type="match status" value="1"/>
</dbReference>
<comment type="similarity">
    <text evidence="7">Belongs to the shikimate kinase family.</text>
</comment>
<keyword evidence="5 7" id="KW-0067">ATP-binding</keyword>
<feature type="binding site" evidence="7">
    <location>
        <position position="117"/>
    </location>
    <ligand>
        <name>ATP</name>
        <dbReference type="ChEBI" id="CHEBI:30616"/>
    </ligand>
</feature>
<keyword evidence="6 7" id="KW-0057">Aromatic amino acid biosynthesis</keyword>
<dbReference type="GO" id="GO:0005524">
    <property type="term" value="F:ATP binding"/>
    <property type="evidence" value="ECO:0007669"/>
    <property type="project" value="UniProtKB-UniRule"/>
</dbReference>
<dbReference type="PANTHER" id="PTHR21087:SF16">
    <property type="entry name" value="SHIKIMATE KINASE 1, CHLOROPLASTIC"/>
    <property type="match status" value="1"/>
</dbReference>
<organism evidence="8 9">
    <name type="scientific">Solitalea longa</name>
    <dbReference type="NCBI Taxonomy" id="2079460"/>
    <lineage>
        <taxon>Bacteria</taxon>
        <taxon>Pseudomonadati</taxon>
        <taxon>Bacteroidota</taxon>
        <taxon>Sphingobacteriia</taxon>
        <taxon>Sphingobacteriales</taxon>
        <taxon>Sphingobacteriaceae</taxon>
        <taxon>Solitalea</taxon>
    </lineage>
</organism>
<dbReference type="Gene3D" id="3.40.50.300">
    <property type="entry name" value="P-loop containing nucleotide triphosphate hydrolases"/>
    <property type="match status" value="1"/>
</dbReference>
<comment type="pathway">
    <text evidence="7">Metabolic intermediate biosynthesis; chorismate biosynthesis; chorismate from D-erythrose 4-phosphate and phosphoenolpyruvate: step 5/7.</text>
</comment>
<dbReference type="InterPro" id="IPR031322">
    <property type="entry name" value="Shikimate/glucono_kinase"/>
</dbReference>
<accession>A0A2S5A9Q7</accession>
<dbReference type="OrthoDB" id="9800332at2"/>
<feature type="binding site" evidence="7">
    <location>
        <position position="14"/>
    </location>
    <ligand>
        <name>Mg(2+)</name>
        <dbReference type="ChEBI" id="CHEBI:18420"/>
    </ligand>
</feature>
<feature type="binding site" evidence="7">
    <location>
        <position position="56"/>
    </location>
    <ligand>
        <name>substrate</name>
    </ligand>
</feature>
<comment type="subcellular location">
    <subcellularLocation>
        <location evidence="7">Cytoplasm</location>
    </subcellularLocation>
</comment>
<evidence type="ECO:0000256" key="2">
    <source>
        <dbReference type="ARBA" id="ARBA00022679"/>
    </source>
</evidence>
<evidence type="ECO:0000256" key="3">
    <source>
        <dbReference type="ARBA" id="ARBA00022741"/>
    </source>
</evidence>
<dbReference type="GO" id="GO:0000287">
    <property type="term" value="F:magnesium ion binding"/>
    <property type="evidence" value="ECO:0007669"/>
    <property type="project" value="UniProtKB-UniRule"/>
</dbReference>
<dbReference type="NCBIfam" id="NF010555">
    <property type="entry name" value="PRK13949.1"/>
    <property type="match status" value="1"/>
</dbReference>
<dbReference type="PRINTS" id="PR01100">
    <property type="entry name" value="SHIKIMTKNASE"/>
</dbReference>
<keyword evidence="7" id="KW-0963">Cytoplasm</keyword>
<dbReference type="GO" id="GO:0004765">
    <property type="term" value="F:shikimate kinase activity"/>
    <property type="evidence" value="ECO:0007669"/>
    <property type="project" value="UniProtKB-UniRule"/>
</dbReference>
<feature type="binding site" evidence="7">
    <location>
        <begin position="10"/>
        <end position="15"/>
    </location>
    <ligand>
        <name>ATP</name>
        <dbReference type="ChEBI" id="CHEBI:30616"/>
    </ligand>
</feature>
<dbReference type="RefSeq" id="WP_103787433.1">
    <property type="nucleotide sequence ID" value="NZ_PQVF01000001.1"/>
</dbReference>
<name>A0A2S5A9Q7_9SPHI</name>
<dbReference type="Pfam" id="PF01202">
    <property type="entry name" value="SKI"/>
    <property type="match status" value="1"/>
</dbReference>
<evidence type="ECO:0000256" key="4">
    <source>
        <dbReference type="ARBA" id="ARBA00022777"/>
    </source>
</evidence>
<dbReference type="CDD" id="cd00464">
    <property type="entry name" value="SK"/>
    <property type="match status" value="1"/>
</dbReference>
<feature type="binding site" evidence="7">
    <location>
        <position position="32"/>
    </location>
    <ligand>
        <name>substrate</name>
    </ligand>
</feature>
<dbReference type="InterPro" id="IPR000623">
    <property type="entry name" value="Shikimate_kinase/TSH1"/>
</dbReference>
<dbReference type="SUPFAM" id="SSF52540">
    <property type="entry name" value="P-loop containing nucleoside triphosphate hydrolases"/>
    <property type="match status" value="1"/>
</dbReference>
<dbReference type="InterPro" id="IPR027417">
    <property type="entry name" value="P-loop_NTPase"/>
</dbReference>
<dbReference type="EC" id="2.7.1.71" evidence="7"/>
<dbReference type="PANTHER" id="PTHR21087">
    <property type="entry name" value="SHIKIMATE KINASE"/>
    <property type="match status" value="1"/>
</dbReference>
<feature type="binding site" evidence="7">
    <location>
        <position position="139"/>
    </location>
    <ligand>
        <name>substrate</name>
    </ligand>
</feature>
<feature type="binding site" evidence="7">
    <location>
        <position position="78"/>
    </location>
    <ligand>
        <name>substrate</name>
    </ligand>
</feature>
<comment type="cofactor">
    <cofactor evidence="7">
        <name>Mg(2+)</name>
        <dbReference type="ChEBI" id="CHEBI:18420"/>
    </cofactor>
    <text evidence="7">Binds 1 Mg(2+) ion per subunit.</text>
</comment>
<keyword evidence="4 7" id="KW-0418">Kinase</keyword>
<keyword evidence="7" id="KW-0460">Magnesium</keyword>
<evidence type="ECO:0000256" key="5">
    <source>
        <dbReference type="ARBA" id="ARBA00022840"/>
    </source>
</evidence>
<proteinExistence type="inferred from homology"/>
<protein>
    <recommendedName>
        <fullName evidence="7">Shikimate kinase</fullName>
        <shortName evidence="7">SK</shortName>
        <ecNumber evidence="7">2.7.1.71</ecNumber>
    </recommendedName>
</protein>
<comment type="caution">
    <text evidence="8">The sequence shown here is derived from an EMBL/GenBank/DDBJ whole genome shotgun (WGS) entry which is preliminary data.</text>
</comment>
<reference evidence="8 9" key="1">
    <citation type="submission" date="2018-01" db="EMBL/GenBank/DDBJ databases">
        <authorList>
            <person name="Gaut B.S."/>
            <person name="Morton B.R."/>
            <person name="Clegg M.T."/>
            <person name="Duvall M.R."/>
        </authorList>
    </citation>
    <scope>NUCLEOTIDE SEQUENCE [LARGE SCALE GENOMIC DNA]</scope>
    <source>
        <strain evidence="8 9">HR-AV</strain>
    </source>
</reference>
<keyword evidence="2 7" id="KW-0808">Transferase</keyword>
<comment type="subunit">
    <text evidence="7">Monomer.</text>
</comment>
<comment type="caution">
    <text evidence="7">Lacks conserved residue(s) required for the propagation of feature annotation.</text>
</comment>